<dbReference type="STRING" id="856793.MICA_1612"/>
<sequence length="138" mass="15379">MKSLEILKDKALAEAHRVADITTLRADSARMHFNAVAGQPIRAVELSDVLNRAVAHGLVQRTGMENSGLKYPRRERGLLAENAMVSGKDAIDTLYHIFVQARRAENILKNPNGYTLSPCRRLYGVRKDGHGGWKPLFD</sequence>
<dbReference type="KEGG" id="mai:MICA_1612"/>
<accession>G2KQJ9</accession>
<name>G2KQJ9_MICAA</name>
<organism evidence="1 2">
    <name type="scientific">Micavibrio aeruginosavorus (strain ARL-13)</name>
    <dbReference type="NCBI Taxonomy" id="856793"/>
    <lineage>
        <taxon>Bacteria</taxon>
        <taxon>Pseudomonadati</taxon>
        <taxon>Bdellovibrionota</taxon>
        <taxon>Bdellovibrionia</taxon>
        <taxon>Bdellovibrionales</taxon>
        <taxon>Pseudobdellovibrionaceae</taxon>
        <taxon>Micavibrio</taxon>
    </lineage>
</organism>
<evidence type="ECO:0000313" key="1">
    <source>
        <dbReference type="EMBL" id="AEP09927.1"/>
    </source>
</evidence>
<dbReference type="RefSeq" id="WP_014103150.1">
    <property type="nucleotide sequence ID" value="NC_016026.1"/>
</dbReference>
<dbReference type="EMBL" id="CP002382">
    <property type="protein sequence ID" value="AEP09927.1"/>
    <property type="molecule type" value="Genomic_DNA"/>
</dbReference>
<dbReference type="Proteomes" id="UP000009286">
    <property type="component" value="Chromosome"/>
</dbReference>
<gene>
    <name evidence="1" type="ordered locus">MICA_1612</name>
</gene>
<reference evidence="1 2" key="1">
    <citation type="journal article" date="2011" name="BMC Genomics">
        <title>Genomic insights into an obligate epibiotic bacterial predator: Micavibrio aeruginosavorus ARL-13.</title>
        <authorList>
            <person name="Wang Z."/>
            <person name="Kadouri D."/>
            <person name="Wu M."/>
        </authorList>
    </citation>
    <scope>NUCLEOTIDE SEQUENCE [LARGE SCALE GENOMIC DNA]</scope>
    <source>
        <strain evidence="1 2">ARL-13</strain>
    </source>
</reference>
<keyword evidence="2" id="KW-1185">Reference proteome</keyword>
<dbReference type="OrthoDB" id="7365244at2"/>
<protein>
    <submittedName>
        <fullName evidence="1">Uncharacterized protein</fullName>
    </submittedName>
</protein>
<proteinExistence type="predicted"/>
<dbReference type="HOGENOM" id="CLU_1852908_0_0_5"/>
<evidence type="ECO:0000313" key="2">
    <source>
        <dbReference type="Proteomes" id="UP000009286"/>
    </source>
</evidence>
<dbReference type="AlphaFoldDB" id="G2KQJ9"/>